<dbReference type="Proteomes" id="UP001056426">
    <property type="component" value="Chromosome"/>
</dbReference>
<dbReference type="PIRSF" id="PIRSF005902">
    <property type="entry name" value="DNase_TatD"/>
    <property type="match status" value="1"/>
</dbReference>
<name>A0A9J6ZPE4_9BACT</name>
<dbReference type="InterPro" id="IPR032466">
    <property type="entry name" value="Metal_Hydrolase"/>
</dbReference>
<feature type="binding site" evidence="1">
    <location>
        <position position="70"/>
    </location>
    <ligand>
        <name>a divalent metal cation</name>
        <dbReference type="ChEBI" id="CHEBI:60240"/>
        <label>1</label>
    </ligand>
</feature>
<dbReference type="RefSeq" id="WP_250723871.1">
    <property type="nucleotide sequence ID" value="NZ_CP098400.1"/>
</dbReference>
<keyword evidence="1" id="KW-0479">Metal-binding</keyword>
<dbReference type="GO" id="GO:0016788">
    <property type="term" value="F:hydrolase activity, acting on ester bonds"/>
    <property type="evidence" value="ECO:0007669"/>
    <property type="project" value="InterPro"/>
</dbReference>
<organism evidence="2 3">
    <name type="scientific">Xiashengella succiniciproducens</name>
    <dbReference type="NCBI Taxonomy" id="2949635"/>
    <lineage>
        <taxon>Bacteria</taxon>
        <taxon>Pseudomonadati</taxon>
        <taxon>Bacteroidota</taxon>
        <taxon>Bacteroidia</taxon>
        <taxon>Marinilabiliales</taxon>
        <taxon>Marinilabiliaceae</taxon>
        <taxon>Xiashengella</taxon>
    </lineage>
</organism>
<dbReference type="Pfam" id="PF01026">
    <property type="entry name" value="TatD_DNase"/>
    <property type="match status" value="1"/>
</dbReference>
<dbReference type="GO" id="GO:0005829">
    <property type="term" value="C:cytosol"/>
    <property type="evidence" value="ECO:0007669"/>
    <property type="project" value="TreeGrafter"/>
</dbReference>
<evidence type="ECO:0000313" key="3">
    <source>
        <dbReference type="Proteomes" id="UP001056426"/>
    </source>
</evidence>
<evidence type="ECO:0000256" key="1">
    <source>
        <dbReference type="PIRSR" id="PIRSR005902-1"/>
    </source>
</evidence>
<proteinExistence type="predicted"/>
<keyword evidence="2" id="KW-0378">Hydrolase</keyword>
<accession>A0A9J6ZPE4</accession>
<reference evidence="2" key="1">
    <citation type="submission" date="2022-05" db="EMBL/GenBank/DDBJ databases">
        <authorList>
            <person name="Sun X."/>
        </authorList>
    </citation>
    <scope>NUCLEOTIDE SEQUENCE</scope>
    <source>
        <strain evidence="2">Ai-910</strain>
    </source>
</reference>
<dbReference type="AlphaFoldDB" id="A0A9J6ZPE4"/>
<protein>
    <submittedName>
        <fullName evidence="2">TatD family hydrolase</fullName>
    </submittedName>
</protein>
<dbReference type="SUPFAM" id="SSF51556">
    <property type="entry name" value="Metallo-dependent hydrolases"/>
    <property type="match status" value="1"/>
</dbReference>
<evidence type="ECO:0000313" key="2">
    <source>
        <dbReference type="EMBL" id="URW79770.1"/>
    </source>
</evidence>
<keyword evidence="3" id="KW-1185">Reference proteome</keyword>
<dbReference type="InterPro" id="IPR001130">
    <property type="entry name" value="TatD-like"/>
</dbReference>
<sequence length="218" mass="24621">MCKYVDIHSHHKESSPDLIRIVSIRADGSLPVHKLEYVSYGIHPWDSTMNGIEQTLVFTESIKSLCAIGECGLDKNKGAELERQIELFRRHINISEKLELPVIIHCVGRFNELIAIRKEGRYSQPWIVHGFRGHSQLALQLVKNGILLSFGEALLQEGSKASESLKALQPVQWFLETDESNADIKAIYKRAALLTGTPLNVLKEQLFNNFLSTFAVQK</sequence>
<reference evidence="2" key="2">
    <citation type="submission" date="2022-06" db="EMBL/GenBank/DDBJ databases">
        <title>Xiashengella guii gen. nov. sp. nov., a bacterium isolated form anaerobic digestion tank.</title>
        <authorList>
            <person name="Huang H."/>
        </authorList>
    </citation>
    <scope>NUCLEOTIDE SEQUENCE</scope>
    <source>
        <strain evidence="2">Ai-910</strain>
    </source>
</reference>
<feature type="binding site" evidence="1">
    <location>
        <position position="178"/>
    </location>
    <ligand>
        <name>a divalent metal cation</name>
        <dbReference type="ChEBI" id="CHEBI:60240"/>
        <label>1</label>
    </ligand>
</feature>
<dbReference type="PANTHER" id="PTHR46124">
    <property type="entry name" value="D-AMINOACYL-TRNA DEACYLASE"/>
    <property type="match status" value="1"/>
</dbReference>
<dbReference type="KEGG" id="alkq:M9189_00160"/>
<gene>
    <name evidence="2" type="ORF">M9189_00160</name>
</gene>
<feature type="binding site" evidence="1">
    <location>
        <position position="105"/>
    </location>
    <ligand>
        <name>a divalent metal cation</name>
        <dbReference type="ChEBI" id="CHEBI:60240"/>
        <label>2</label>
    </ligand>
</feature>
<dbReference type="GO" id="GO:0046872">
    <property type="term" value="F:metal ion binding"/>
    <property type="evidence" value="ECO:0007669"/>
    <property type="project" value="UniProtKB-KW"/>
</dbReference>
<dbReference type="Gene3D" id="3.20.20.140">
    <property type="entry name" value="Metal-dependent hydrolases"/>
    <property type="match status" value="1"/>
</dbReference>
<dbReference type="PANTHER" id="PTHR46124:SF3">
    <property type="entry name" value="HYDROLASE"/>
    <property type="match status" value="1"/>
</dbReference>
<dbReference type="EMBL" id="CP098400">
    <property type="protein sequence ID" value="URW79770.1"/>
    <property type="molecule type" value="Genomic_DNA"/>
</dbReference>
<feature type="binding site" evidence="1">
    <location>
        <position position="129"/>
    </location>
    <ligand>
        <name>a divalent metal cation</name>
        <dbReference type="ChEBI" id="CHEBI:60240"/>
        <label>2</label>
    </ligand>
</feature>